<feature type="coiled-coil region" evidence="1">
    <location>
        <begin position="132"/>
        <end position="195"/>
    </location>
</feature>
<gene>
    <name evidence="2" type="ORF">OPV22_006419</name>
</gene>
<sequence>MELAATSDEGMESLVRNFEQIYQGYKDVLLEMQSLKTSRNYETRRYEALEATCNDLKTGPATFDITQRMKYRTKCQSLTKELEKANSKLLSLEDDHRKMIKMLKHENEQKIHDLEKQVSCSLHKQASDQALMNQLQQDLAAHETHIEILTSNFEQVTADLQSKYNSEIQELKDWLLAEQEEKNKLQVKLQKAENECEYPVKNWHLVVILGTNQSK</sequence>
<comment type="caution">
    <text evidence="2">The sequence shown here is derived from an EMBL/GenBank/DDBJ whole genome shotgun (WGS) entry which is preliminary data.</text>
</comment>
<dbReference type="AlphaFoldDB" id="A0AAV8RIR0"/>
<feature type="coiled-coil region" evidence="1">
    <location>
        <begin position="68"/>
        <end position="102"/>
    </location>
</feature>
<dbReference type="EMBL" id="JAQQAF010000002">
    <property type="protein sequence ID" value="KAJ8505533.1"/>
    <property type="molecule type" value="Genomic_DNA"/>
</dbReference>
<evidence type="ECO:0000313" key="3">
    <source>
        <dbReference type="Proteomes" id="UP001222027"/>
    </source>
</evidence>
<proteinExistence type="predicted"/>
<evidence type="ECO:0000313" key="2">
    <source>
        <dbReference type="EMBL" id="KAJ8505533.1"/>
    </source>
</evidence>
<name>A0AAV8RIR0_ENSVE</name>
<evidence type="ECO:0000256" key="1">
    <source>
        <dbReference type="SAM" id="Coils"/>
    </source>
</evidence>
<keyword evidence="3" id="KW-1185">Reference proteome</keyword>
<reference evidence="2 3" key="1">
    <citation type="submission" date="2022-12" db="EMBL/GenBank/DDBJ databases">
        <title>Chromosome-scale assembly of the Ensete ventricosum genome.</title>
        <authorList>
            <person name="Dussert Y."/>
            <person name="Stocks J."/>
            <person name="Wendawek A."/>
            <person name="Woldeyes F."/>
            <person name="Nichols R.A."/>
            <person name="Borrell J.S."/>
        </authorList>
    </citation>
    <scope>NUCLEOTIDE SEQUENCE [LARGE SCALE GENOMIC DNA]</scope>
    <source>
        <strain evidence="3">cv. Maze</strain>
        <tissue evidence="2">Seeds</tissue>
    </source>
</reference>
<organism evidence="2 3">
    <name type="scientific">Ensete ventricosum</name>
    <name type="common">Abyssinian banana</name>
    <name type="synonym">Musa ensete</name>
    <dbReference type="NCBI Taxonomy" id="4639"/>
    <lineage>
        <taxon>Eukaryota</taxon>
        <taxon>Viridiplantae</taxon>
        <taxon>Streptophyta</taxon>
        <taxon>Embryophyta</taxon>
        <taxon>Tracheophyta</taxon>
        <taxon>Spermatophyta</taxon>
        <taxon>Magnoliopsida</taxon>
        <taxon>Liliopsida</taxon>
        <taxon>Zingiberales</taxon>
        <taxon>Musaceae</taxon>
        <taxon>Ensete</taxon>
    </lineage>
</organism>
<keyword evidence="1" id="KW-0175">Coiled coil</keyword>
<protein>
    <submittedName>
        <fullName evidence="2">Uncharacterized protein</fullName>
    </submittedName>
</protein>
<accession>A0AAV8RIR0</accession>
<dbReference type="Proteomes" id="UP001222027">
    <property type="component" value="Unassembled WGS sequence"/>
</dbReference>